<feature type="transmembrane region" description="Helical" evidence="6">
    <location>
        <begin position="147"/>
        <end position="165"/>
    </location>
</feature>
<dbReference type="AlphaFoldDB" id="A0A1E5SZI9"/>
<keyword evidence="8" id="KW-1185">Reference proteome</keyword>
<organism evidence="7 8">
    <name type="scientific">Roseivirga misakiensis</name>
    <dbReference type="NCBI Taxonomy" id="1563681"/>
    <lineage>
        <taxon>Bacteria</taxon>
        <taxon>Pseudomonadati</taxon>
        <taxon>Bacteroidota</taxon>
        <taxon>Cytophagia</taxon>
        <taxon>Cytophagales</taxon>
        <taxon>Roseivirgaceae</taxon>
        <taxon>Roseivirga</taxon>
    </lineage>
</organism>
<name>A0A1E5SZI9_9BACT</name>
<feature type="transmembrane region" description="Helical" evidence="6">
    <location>
        <begin position="327"/>
        <end position="346"/>
    </location>
</feature>
<feature type="transmembrane region" description="Helical" evidence="6">
    <location>
        <begin position="358"/>
        <end position="378"/>
    </location>
</feature>
<proteinExistence type="predicted"/>
<feature type="transmembrane region" description="Helical" evidence="6">
    <location>
        <begin position="43"/>
        <end position="60"/>
    </location>
</feature>
<keyword evidence="4 6" id="KW-1133">Transmembrane helix</keyword>
<sequence>MLERIRNSKYLQHSIFSFGGQIAFLLSNFLLFVLLINKISQDLYGIWALYMTIVSIADAIRQGMVNNGLARLLIKSPQNKSLVNTGFCLNYGLIVLISTSAFIASLLWPNPSALIEILPHLWKTLLMLGTMQFISTLCQASFRFKDYLIVNLIYLGCLVLSIVFLNQTSETISLTEVIKAQLVSLVLPVAYFLYKSDLSLKIPKKSEFKRLLDFGKYSAGTNMLSILFHKADILMIAFFLDPVSVALFHFATKITNYAELPLHALSQVIYPRLSASYHTNNSNDLNKEYGLAIIRLLVCVIPITITVIMFNSQIINLLSSGEYMDSSQLIIVLSLGIVFKPWGRVFGLTLDAIGKPKINFNMLTISLMINISVNLLLIPIYGVIGAAIATTLSIIITTIIGQFRIKHYASIKPIKDVWQALRGQGSNLKSISWN</sequence>
<keyword evidence="2" id="KW-1003">Cell membrane</keyword>
<dbReference type="Proteomes" id="UP000095552">
    <property type="component" value="Unassembled WGS sequence"/>
</dbReference>
<keyword evidence="3 6" id="KW-0812">Transmembrane</keyword>
<evidence type="ECO:0000313" key="8">
    <source>
        <dbReference type="Proteomes" id="UP000095552"/>
    </source>
</evidence>
<feature type="transmembrane region" description="Helical" evidence="6">
    <location>
        <begin position="384"/>
        <end position="405"/>
    </location>
</feature>
<dbReference type="OrthoDB" id="650636at2"/>
<dbReference type="PANTHER" id="PTHR30250:SF11">
    <property type="entry name" value="O-ANTIGEN TRANSPORTER-RELATED"/>
    <property type="match status" value="1"/>
</dbReference>
<evidence type="ECO:0000256" key="3">
    <source>
        <dbReference type="ARBA" id="ARBA00022692"/>
    </source>
</evidence>
<evidence type="ECO:0000256" key="5">
    <source>
        <dbReference type="ARBA" id="ARBA00023136"/>
    </source>
</evidence>
<dbReference type="EMBL" id="MDGQ01000005">
    <property type="protein sequence ID" value="OEK04548.1"/>
    <property type="molecule type" value="Genomic_DNA"/>
</dbReference>
<comment type="subcellular location">
    <subcellularLocation>
        <location evidence="1">Cell membrane</location>
        <topology evidence="1">Multi-pass membrane protein</topology>
    </subcellularLocation>
</comment>
<comment type="caution">
    <text evidence="7">The sequence shown here is derived from an EMBL/GenBank/DDBJ whole genome shotgun (WGS) entry which is preliminary data.</text>
</comment>
<evidence type="ECO:0000256" key="2">
    <source>
        <dbReference type="ARBA" id="ARBA00022475"/>
    </source>
</evidence>
<accession>A0A1E5SZI9</accession>
<feature type="transmembrane region" description="Helical" evidence="6">
    <location>
        <begin position="15"/>
        <end position="37"/>
    </location>
</feature>
<evidence type="ECO:0000256" key="4">
    <source>
        <dbReference type="ARBA" id="ARBA00022989"/>
    </source>
</evidence>
<reference evidence="7 8" key="1">
    <citation type="submission" date="2016-08" db="EMBL/GenBank/DDBJ databases">
        <title>Draft genome of Fabibacter sp. strain SK-8.</title>
        <authorList>
            <person name="Wong S.-K."/>
            <person name="Hamasaki K."/>
            <person name="Yoshizawa S."/>
        </authorList>
    </citation>
    <scope>NUCLEOTIDE SEQUENCE [LARGE SCALE GENOMIC DNA]</scope>
    <source>
        <strain evidence="7 8">SK-8</strain>
    </source>
</reference>
<keyword evidence="5 6" id="KW-0472">Membrane</keyword>
<dbReference type="InterPro" id="IPR050833">
    <property type="entry name" value="Poly_Biosynth_Transport"/>
</dbReference>
<dbReference type="Pfam" id="PF13440">
    <property type="entry name" value="Polysacc_synt_3"/>
    <property type="match status" value="1"/>
</dbReference>
<evidence type="ECO:0000256" key="6">
    <source>
        <dbReference type="SAM" id="Phobius"/>
    </source>
</evidence>
<evidence type="ECO:0000313" key="7">
    <source>
        <dbReference type="EMBL" id="OEK04548.1"/>
    </source>
</evidence>
<dbReference type="RefSeq" id="WP_069836053.1">
    <property type="nucleotide sequence ID" value="NZ_MDGQ01000005.1"/>
</dbReference>
<evidence type="ECO:0000256" key="1">
    <source>
        <dbReference type="ARBA" id="ARBA00004651"/>
    </source>
</evidence>
<dbReference type="PANTHER" id="PTHR30250">
    <property type="entry name" value="PST FAMILY PREDICTED COLANIC ACID TRANSPORTER"/>
    <property type="match status" value="1"/>
</dbReference>
<feature type="transmembrane region" description="Helical" evidence="6">
    <location>
        <begin position="81"/>
        <end position="108"/>
    </location>
</feature>
<dbReference type="STRING" id="1563681.BFP71_13865"/>
<gene>
    <name evidence="7" type="ORF">BFP71_13865</name>
</gene>
<feature type="transmembrane region" description="Helical" evidence="6">
    <location>
        <begin position="292"/>
        <end position="315"/>
    </location>
</feature>
<protein>
    <submittedName>
        <fullName evidence="7">Uncharacterized protein</fullName>
    </submittedName>
</protein>
<feature type="transmembrane region" description="Helical" evidence="6">
    <location>
        <begin position="177"/>
        <end position="194"/>
    </location>
</feature>
<dbReference type="GO" id="GO:0005886">
    <property type="term" value="C:plasma membrane"/>
    <property type="evidence" value="ECO:0007669"/>
    <property type="project" value="UniProtKB-SubCell"/>
</dbReference>